<name>A0A0A9ZHC1_LYGHE</name>
<evidence type="ECO:0000313" key="2">
    <source>
        <dbReference type="EMBL" id="JAG43128.1"/>
    </source>
</evidence>
<gene>
    <name evidence="2" type="primary">chlN_0</name>
    <name evidence="2" type="ORF">CM83_49156</name>
</gene>
<accession>A0A0A9ZHC1</accession>
<protein>
    <submittedName>
        <fullName evidence="2">Light-independent protochlorophyllide reductase subunit N</fullName>
    </submittedName>
</protein>
<reference evidence="2" key="1">
    <citation type="journal article" date="2014" name="PLoS ONE">
        <title>Transcriptome-Based Identification of ABC Transporters in the Western Tarnished Plant Bug Lygus hesperus.</title>
        <authorList>
            <person name="Hull J.J."/>
            <person name="Chaney K."/>
            <person name="Geib S.M."/>
            <person name="Fabrick J.A."/>
            <person name="Brent C.S."/>
            <person name="Walsh D."/>
            <person name="Lavine L.C."/>
        </authorList>
    </citation>
    <scope>NUCLEOTIDE SEQUENCE</scope>
</reference>
<dbReference type="AlphaFoldDB" id="A0A0A9ZHC1"/>
<reference evidence="2" key="2">
    <citation type="submission" date="2014-07" db="EMBL/GenBank/DDBJ databases">
        <authorList>
            <person name="Hull J."/>
        </authorList>
    </citation>
    <scope>NUCLEOTIDE SEQUENCE</scope>
</reference>
<feature type="region of interest" description="Disordered" evidence="1">
    <location>
        <begin position="96"/>
        <end position="117"/>
    </location>
</feature>
<evidence type="ECO:0000256" key="1">
    <source>
        <dbReference type="SAM" id="MobiDB-lite"/>
    </source>
</evidence>
<organism evidence="2">
    <name type="scientific">Lygus hesperus</name>
    <name type="common">Western plant bug</name>
    <dbReference type="NCBI Taxonomy" id="30085"/>
    <lineage>
        <taxon>Eukaryota</taxon>
        <taxon>Metazoa</taxon>
        <taxon>Ecdysozoa</taxon>
        <taxon>Arthropoda</taxon>
        <taxon>Hexapoda</taxon>
        <taxon>Insecta</taxon>
        <taxon>Pterygota</taxon>
        <taxon>Neoptera</taxon>
        <taxon>Paraneoptera</taxon>
        <taxon>Hemiptera</taxon>
        <taxon>Heteroptera</taxon>
        <taxon>Panheteroptera</taxon>
        <taxon>Cimicomorpha</taxon>
        <taxon>Miridae</taxon>
        <taxon>Mirini</taxon>
        <taxon>Lygus</taxon>
    </lineage>
</organism>
<dbReference type="EMBL" id="GBHO01000476">
    <property type="protein sequence ID" value="JAG43128.1"/>
    <property type="molecule type" value="Transcribed_RNA"/>
</dbReference>
<sequence>MGGIVCVTPFDAAGERDVIKRYARMNAAQLVAIAGSTEIERYVNPQGGLKTVLMDNMVPTDVISQSAADILWLYGKSTGLNLPGWQGYMEKATAKHDTQEPYLPSTSTSIMKRARLT</sequence>
<proteinExistence type="predicted"/>